<keyword evidence="3" id="KW-1185">Reference proteome</keyword>
<name>A0A1L7X7H7_9HELO</name>
<reference evidence="2 3" key="1">
    <citation type="submission" date="2016-03" db="EMBL/GenBank/DDBJ databases">
        <authorList>
            <person name="Ploux O."/>
        </authorList>
    </citation>
    <scope>NUCLEOTIDE SEQUENCE [LARGE SCALE GENOMIC DNA]</scope>
    <source>
        <strain evidence="2 3">UAMH 11012</strain>
    </source>
</reference>
<organism evidence="2 3">
    <name type="scientific">Phialocephala subalpina</name>
    <dbReference type="NCBI Taxonomy" id="576137"/>
    <lineage>
        <taxon>Eukaryota</taxon>
        <taxon>Fungi</taxon>
        <taxon>Dikarya</taxon>
        <taxon>Ascomycota</taxon>
        <taxon>Pezizomycotina</taxon>
        <taxon>Leotiomycetes</taxon>
        <taxon>Helotiales</taxon>
        <taxon>Mollisiaceae</taxon>
        <taxon>Phialocephala</taxon>
        <taxon>Phialocephala fortinii species complex</taxon>
    </lineage>
</organism>
<evidence type="ECO:0000313" key="2">
    <source>
        <dbReference type="EMBL" id="CZR60966.1"/>
    </source>
</evidence>
<evidence type="ECO:0000313" key="3">
    <source>
        <dbReference type="Proteomes" id="UP000184330"/>
    </source>
</evidence>
<dbReference type="OrthoDB" id="10525354at2759"/>
<keyword evidence="1" id="KW-0732">Signal</keyword>
<gene>
    <name evidence="2" type="ORF">PAC_10862</name>
</gene>
<feature type="signal peptide" evidence="1">
    <location>
        <begin position="1"/>
        <end position="15"/>
    </location>
</feature>
<dbReference type="Proteomes" id="UP000184330">
    <property type="component" value="Unassembled WGS sequence"/>
</dbReference>
<sequence length="86" mass="8914">MKLLLALTLLTTAVATPTPTSSTSTNAAQVLTHDTPTTTGTCIVDATLTGYCHTTLYGNETCAQDSPSKATGNTSYGYDDVNYATC</sequence>
<evidence type="ECO:0000256" key="1">
    <source>
        <dbReference type="SAM" id="SignalP"/>
    </source>
</evidence>
<protein>
    <submittedName>
        <fullName evidence="2">Uncharacterized protein</fullName>
    </submittedName>
</protein>
<feature type="chain" id="PRO_5012499145" evidence="1">
    <location>
        <begin position="16"/>
        <end position="86"/>
    </location>
</feature>
<accession>A0A1L7X7H7</accession>
<dbReference type="EMBL" id="FJOG01000017">
    <property type="protein sequence ID" value="CZR60966.1"/>
    <property type="molecule type" value="Genomic_DNA"/>
</dbReference>
<proteinExistence type="predicted"/>
<dbReference type="AlphaFoldDB" id="A0A1L7X7H7"/>